<dbReference type="eggNOG" id="COG1716">
    <property type="taxonomic scope" value="Bacteria"/>
</dbReference>
<dbReference type="AlphaFoldDB" id="A0A098QXY8"/>
<evidence type="ECO:0000313" key="3">
    <source>
        <dbReference type="Proteomes" id="UP000029692"/>
    </source>
</evidence>
<gene>
    <name evidence="2" type="ORF">DC28_06925</name>
</gene>
<reference evidence="2 3" key="1">
    <citation type="submission" date="2014-05" db="EMBL/GenBank/DDBJ databases">
        <title>De novo Genome Sequence of Spirocheata sp.</title>
        <authorList>
            <person name="Shivani Y."/>
            <person name="Subhash Y."/>
            <person name="Tushar L."/>
            <person name="Sasikala C."/>
            <person name="Ramana C.V."/>
        </authorList>
    </citation>
    <scope>NUCLEOTIDE SEQUENCE [LARGE SCALE GENOMIC DNA]</scope>
    <source>
        <strain evidence="2 3">JC230</strain>
    </source>
</reference>
<dbReference type="InterPro" id="IPR000253">
    <property type="entry name" value="FHA_dom"/>
</dbReference>
<dbReference type="SUPFAM" id="SSF49879">
    <property type="entry name" value="SMAD/FHA domain"/>
    <property type="match status" value="1"/>
</dbReference>
<dbReference type="PANTHER" id="PTHR23308">
    <property type="entry name" value="NUCLEAR INHIBITOR OF PROTEIN PHOSPHATASE-1"/>
    <property type="match status" value="1"/>
</dbReference>
<evidence type="ECO:0000259" key="1">
    <source>
        <dbReference type="PROSITE" id="PS50006"/>
    </source>
</evidence>
<comment type="caution">
    <text evidence="2">The sequence shown here is derived from an EMBL/GenBank/DDBJ whole genome shotgun (WGS) entry which is preliminary data.</text>
</comment>
<sequence>MDDKETIISSSNLGERLAKIKKAESVYLRYGGNKTLVTDRIVIGRAPDCDIVLSDNLTSRHHAVVQRIKSAYFITDQHSTNGVYVNGKKIQPGTYVRLSAADSITIGRTELHLLGS</sequence>
<dbReference type="InterPro" id="IPR050923">
    <property type="entry name" value="Cell_Proc_Reg/RNA_Proc"/>
</dbReference>
<dbReference type="Gene3D" id="2.60.200.20">
    <property type="match status" value="1"/>
</dbReference>
<protein>
    <recommendedName>
        <fullName evidence="1">FHA domain-containing protein</fullName>
    </recommendedName>
</protein>
<dbReference type="SMART" id="SM00240">
    <property type="entry name" value="FHA"/>
    <property type="match status" value="1"/>
</dbReference>
<evidence type="ECO:0000313" key="2">
    <source>
        <dbReference type="EMBL" id="KGE72401.1"/>
    </source>
</evidence>
<dbReference type="Pfam" id="PF00498">
    <property type="entry name" value="FHA"/>
    <property type="match status" value="1"/>
</dbReference>
<dbReference type="InterPro" id="IPR008984">
    <property type="entry name" value="SMAD_FHA_dom_sf"/>
</dbReference>
<dbReference type="PROSITE" id="PS50006">
    <property type="entry name" value="FHA_DOMAIN"/>
    <property type="match status" value="1"/>
</dbReference>
<dbReference type="CDD" id="cd00060">
    <property type="entry name" value="FHA"/>
    <property type="match status" value="1"/>
</dbReference>
<accession>A0A098QXY8</accession>
<name>A0A098QXY8_9SPIO</name>
<feature type="domain" description="FHA" evidence="1">
    <location>
        <begin position="41"/>
        <end position="90"/>
    </location>
</feature>
<keyword evidence="3" id="KW-1185">Reference proteome</keyword>
<dbReference type="STRING" id="1480694.DC28_06925"/>
<dbReference type="Proteomes" id="UP000029692">
    <property type="component" value="Unassembled WGS sequence"/>
</dbReference>
<organism evidence="2 3">
    <name type="scientific">Spirochaeta lutea</name>
    <dbReference type="NCBI Taxonomy" id="1480694"/>
    <lineage>
        <taxon>Bacteria</taxon>
        <taxon>Pseudomonadati</taxon>
        <taxon>Spirochaetota</taxon>
        <taxon>Spirochaetia</taxon>
        <taxon>Spirochaetales</taxon>
        <taxon>Spirochaetaceae</taxon>
        <taxon>Spirochaeta</taxon>
    </lineage>
</organism>
<proteinExistence type="predicted"/>
<dbReference type="RefSeq" id="WP_037547148.1">
    <property type="nucleotide sequence ID" value="NZ_JNUP01000052.1"/>
</dbReference>
<dbReference type="EMBL" id="JNUP01000052">
    <property type="protein sequence ID" value="KGE72401.1"/>
    <property type="molecule type" value="Genomic_DNA"/>
</dbReference>